<evidence type="ECO:0000256" key="6">
    <source>
        <dbReference type="ARBA" id="ARBA00023136"/>
    </source>
</evidence>
<gene>
    <name evidence="12" type="ORF">VTK73DRAFT_7000</name>
</gene>
<evidence type="ECO:0000256" key="7">
    <source>
        <dbReference type="ARBA" id="ARBA00026248"/>
    </source>
</evidence>
<feature type="transmembrane region" description="Helical" evidence="10">
    <location>
        <begin position="488"/>
        <end position="504"/>
    </location>
</feature>
<evidence type="ECO:0000256" key="4">
    <source>
        <dbReference type="ARBA" id="ARBA00022692"/>
    </source>
</evidence>
<dbReference type="Pfam" id="PF00083">
    <property type="entry name" value="Sugar_tr"/>
    <property type="match status" value="1"/>
</dbReference>
<dbReference type="PANTHER" id="PTHR48022:SF5">
    <property type="entry name" value="ALPHA-GLUCOSIDES PERMEASE MPH2-RELATED"/>
    <property type="match status" value="1"/>
</dbReference>
<feature type="region of interest" description="Disordered" evidence="9">
    <location>
        <begin position="1"/>
        <end position="31"/>
    </location>
</feature>
<feature type="transmembrane region" description="Helical" evidence="10">
    <location>
        <begin position="416"/>
        <end position="440"/>
    </location>
</feature>
<feature type="domain" description="Major facilitator superfamily (MFS) profile" evidence="11">
    <location>
        <begin position="64"/>
        <end position="510"/>
    </location>
</feature>
<keyword evidence="13" id="KW-1185">Reference proteome</keyword>
<dbReference type="InterPro" id="IPR036259">
    <property type="entry name" value="MFS_trans_sf"/>
</dbReference>
<evidence type="ECO:0000313" key="13">
    <source>
        <dbReference type="Proteomes" id="UP001586593"/>
    </source>
</evidence>
<evidence type="ECO:0000313" key="12">
    <source>
        <dbReference type="EMBL" id="KAL1861601.1"/>
    </source>
</evidence>
<dbReference type="Gene3D" id="1.20.1250.20">
    <property type="entry name" value="MFS general substrate transporter like domains"/>
    <property type="match status" value="1"/>
</dbReference>
<dbReference type="InterPro" id="IPR005828">
    <property type="entry name" value="MFS_sugar_transport-like"/>
</dbReference>
<dbReference type="InterPro" id="IPR005829">
    <property type="entry name" value="Sugar_transporter_CS"/>
</dbReference>
<accession>A0ABR3WH73</accession>
<comment type="subcellular location">
    <subcellularLocation>
        <location evidence="1">Membrane</location>
        <topology evidence="1">Multi-pass membrane protein</topology>
    </subcellularLocation>
</comment>
<dbReference type="PANTHER" id="PTHR48022">
    <property type="entry name" value="PLASTIDIC GLUCOSE TRANSPORTER 4"/>
    <property type="match status" value="1"/>
</dbReference>
<feature type="transmembrane region" description="Helical" evidence="10">
    <location>
        <begin position="323"/>
        <end position="345"/>
    </location>
</feature>
<sequence>MSPDKMNHTVANNPESGGDHGPDGPATDEFHSLGNRLRATEAAQREARMSIVDCLRLYPKATAFSVIISSCIIMEGYDINLLQGLFAFAPFQRRYGERQPDGSYQLSAPWQAGLANGAAVGEILGLFLNGVVSERFGYRKTVLGSLLLVTCFIFILFFAPNVEVLLVGEILCGIPWGVFQTLTTVYAAEVCPVQLRAYLTTYVNLCWVVGTLLGQGILRAFVENGSTQWAYRIPFAIQWVWPVPIALGVFFAPESPWWLVRRGRFQDASRAVERLTSRAADPDFDVDATVAMMRYTHEYELKTTARATYWDCFRGVDLRRTEITCMVWAIQNLSGSGFMGYSTYFFQQAGLDAQQSFNIAMGQYSIGAVGTILSWFLIRRVGRRKLYLTGLSVQFLMLFITGCLGIPHASHSGVSWAVAVMMVLYTCVYDMTVGPVCYALVPELPSNRLRTRTVVLGRNLYNVINIVMNVIIPYMLNPTAWNWKAKSGFFYAGLCAGCFVWTFFRLPETKSRTFAELDVLFTQKVPARKFEGTAVALFDSGMVIERSKDEKHKGTEAEAAGVEHCE</sequence>
<dbReference type="Proteomes" id="UP001586593">
    <property type="component" value="Unassembled WGS sequence"/>
</dbReference>
<evidence type="ECO:0000256" key="2">
    <source>
        <dbReference type="ARBA" id="ARBA00010992"/>
    </source>
</evidence>
<name>A0ABR3WH73_9PEZI</name>
<feature type="transmembrane region" description="Helical" evidence="10">
    <location>
        <begin position="142"/>
        <end position="159"/>
    </location>
</feature>
<dbReference type="EMBL" id="JAZHXJ010000416">
    <property type="protein sequence ID" value="KAL1861601.1"/>
    <property type="molecule type" value="Genomic_DNA"/>
</dbReference>
<proteinExistence type="inferred from homology"/>
<keyword evidence="6 10" id="KW-0472">Membrane</keyword>
<evidence type="ECO:0000259" key="11">
    <source>
        <dbReference type="PROSITE" id="PS50850"/>
    </source>
</evidence>
<dbReference type="InterPro" id="IPR050360">
    <property type="entry name" value="MFS_Sugar_Transporters"/>
</dbReference>
<evidence type="ECO:0000256" key="3">
    <source>
        <dbReference type="ARBA" id="ARBA00022448"/>
    </source>
</evidence>
<comment type="similarity">
    <text evidence="2 8">Belongs to the major facilitator superfamily. Sugar transporter (TC 2.A.1.1) family.</text>
</comment>
<reference evidence="12 13" key="1">
    <citation type="journal article" date="2024" name="Commun. Biol.">
        <title>Comparative genomic analysis of thermophilic fungi reveals convergent evolutionary adaptations and gene losses.</title>
        <authorList>
            <person name="Steindorff A.S."/>
            <person name="Aguilar-Pontes M.V."/>
            <person name="Robinson A.J."/>
            <person name="Andreopoulos B."/>
            <person name="LaButti K."/>
            <person name="Kuo A."/>
            <person name="Mondo S."/>
            <person name="Riley R."/>
            <person name="Otillar R."/>
            <person name="Haridas S."/>
            <person name="Lipzen A."/>
            <person name="Grimwood J."/>
            <person name="Schmutz J."/>
            <person name="Clum A."/>
            <person name="Reid I.D."/>
            <person name="Moisan M.C."/>
            <person name="Butler G."/>
            <person name="Nguyen T.T.M."/>
            <person name="Dewar K."/>
            <person name="Conant G."/>
            <person name="Drula E."/>
            <person name="Henrissat B."/>
            <person name="Hansel C."/>
            <person name="Singer S."/>
            <person name="Hutchinson M.I."/>
            <person name="de Vries R.P."/>
            <person name="Natvig D.O."/>
            <person name="Powell A.J."/>
            <person name="Tsang A."/>
            <person name="Grigoriev I.V."/>
        </authorList>
    </citation>
    <scope>NUCLEOTIDE SEQUENCE [LARGE SCALE GENOMIC DNA]</scope>
    <source>
        <strain evidence="12 13">ATCC 24622</strain>
    </source>
</reference>
<evidence type="ECO:0000256" key="1">
    <source>
        <dbReference type="ARBA" id="ARBA00004141"/>
    </source>
</evidence>
<feature type="transmembrane region" description="Helical" evidence="10">
    <location>
        <begin position="460"/>
        <end position="476"/>
    </location>
</feature>
<evidence type="ECO:0000256" key="8">
    <source>
        <dbReference type="RuleBase" id="RU003346"/>
    </source>
</evidence>
<organism evidence="12 13">
    <name type="scientific">Phialemonium thermophilum</name>
    <dbReference type="NCBI Taxonomy" id="223376"/>
    <lineage>
        <taxon>Eukaryota</taxon>
        <taxon>Fungi</taxon>
        <taxon>Dikarya</taxon>
        <taxon>Ascomycota</taxon>
        <taxon>Pezizomycotina</taxon>
        <taxon>Sordariomycetes</taxon>
        <taxon>Sordariomycetidae</taxon>
        <taxon>Cephalothecales</taxon>
        <taxon>Cephalothecaceae</taxon>
        <taxon>Phialemonium</taxon>
    </lineage>
</organism>
<keyword evidence="4 10" id="KW-0812">Transmembrane</keyword>
<dbReference type="PROSITE" id="PS00217">
    <property type="entry name" value="SUGAR_TRANSPORT_2"/>
    <property type="match status" value="1"/>
</dbReference>
<feature type="transmembrane region" description="Helical" evidence="10">
    <location>
        <begin position="238"/>
        <end position="260"/>
    </location>
</feature>
<feature type="transmembrane region" description="Helical" evidence="10">
    <location>
        <begin position="199"/>
        <end position="218"/>
    </location>
</feature>
<keyword evidence="5 10" id="KW-1133">Transmembrane helix</keyword>
<comment type="caution">
    <text evidence="12">The sequence shown here is derived from an EMBL/GenBank/DDBJ whole genome shotgun (WGS) entry which is preliminary data.</text>
</comment>
<evidence type="ECO:0000256" key="5">
    <source>
        <dbReference type="ARBA" id="ARBA00022989"/>
    </source>
</evidence>
<evidence type="ECO:0000256" key="10">
    <source>
        <dbReference type="SAM" id="Phobius"/>
    </source>
</evidence>
<dbReference type="InterPro" id="IPR020846">
    <property type="entry name" value="MFS_dom"/>
</dbReference>
<evidence type="ECO:0000256" key="9">
    <source>
        <dbReference type="SAM" id="MobiDB-lite"/>
    </source>
</evidence>
<dbReference type="InterPro" id="IPR003663">
    <property type="entry name" value="Sugar/inositol_transpt"/>
</dbReference>
<dbReference type="SUPFAM" id="SSF103473">
    <property type="entry name" value="MFS general substrate transporter"/>
    <property type="match status" value="1"/>
</dbReference>
<feature type="transmembrane region" description="Helical" evidence="10">
    <location>
        <begin position="357"/>
        <end position="378"/>
    </location>
</feature>
<keyword evidence="7" id="KW-0462">Maltose metabolism</keyword>
<keyword evidence="3 8" id="KW-0813">Transport</keyword>
<feature type="transmembrane region" description="Helical" evidence="10">
    <location>
        <begin position="165"/>
        <end position="187"/>
    </location>
</feature>
<dbReference type="PROSITE" id="PS50850">
    <property type="entry name" value="MFS"/>
    <property type="match status" value="1"/>
</dbReference>
<feature type="transmembrane region" description="Helical" evidence="10">
    <location>
        <begin position="390"/>
        <end position="410"/>
    </location>
</feature>
<dbReference type="NCBIfam" id="TIGR00879">
    <property type="entry name" value="SP"/>
    <property type="match status" value="1"/>
</dbReference>
<protein>
    <recommendedName>
        <fullName evidence="11">Major facilitator superfamily (MFS) profile domain-containing protein</fullName>
    </recommendedName>
</protein>